<organism evidence="2 3">
    <name type="scientific">Dyadobacter subterraneus</name>
    <dbReference type="NCBI Taxonomy" id="2773304"/>
    <lineage>
        <taxon>Bacteria</taxon>
        <taxon>Pseudomonadati</taxon>
        <taxon>Bacteroidota</taxon>
        <taxon>Cytophagia</taxon>
        <taxon>Cytophagales</taxon>
        <taxon>Spirosomataceae</taxon>
        <taxon>Dyadobacter</taxon>
    </lineage>
</organism>
<keyword evidence="3" id="KW-1185">Reference proteome</keyword>
<dbReference type="Pfam" id="PF13474">
    <property type="entry name" value="SnoaL_3"/>
    <property type="match status" value="1"/>
</dbReference>
<accession>A0ABR9W9K7</accession>
<comment type="caution">
    <text evidence="2">The sequence shown here is derived from an EMBL/GenBank/DDBJ whole genome shotgun (WGS) entry which is preliminary data.</text>
</comment>
<evidence type="ECO:0000313" key="2">
    <source>
        <dbReference type="EMBL" id="MBE9462172.1"/>
    </source>
</evidence>
<sequence length="144" mass="16682">MKGKSGFTEIKEFFEIYQTSAWNKDTMAMINLYDEQVIVFDMWDRGYELNALAWFKIIEDWLGSLNEENVKVEFEMVQIHQSDKIGFASALIQFQAISDNGAILRSMKNRITLGFSKFEYGWKVIHQHTSAPVSSDRLTAILDI</sequence>
<dbReference type="SUPFAM" id="SSF54427">
    <property type="entry name" value="NTF2-like"/>
    <property type="match status" value="1"/>
</dbReference>
<dbReference type="RefSeq" id="WP_194120394.1">
    <property type="nucleotide sequence ID" value="NZ_JACYGY010000001.1"/>
</dbReference>
<name>A0ABR9W9K7_9BACT</name>
<protein>
    <submittedName>
        <fullName evidence="2">Nuclear transport factor 2 family protein</fullName>
    </submittedName>
</protein>
<dbReference type="Proteomes" id="UP000634134">
    <property type="component" value="Unassembled WGS sequence"/>
</dbReference>
<evidence type="ECO:0000259" key="1">
    <source>
        <dbReference type="Pfam" id="PF13474"/>
    </source>
</evidence>
<evidence type="ECO:0000313" key="3">
    <source>
        <dbReference type="Proteomes" id="UP000634134"/>
    </source>
</evidence>
<reference evidence="3" key="1">
    <citation type="submission" date="2023-07" db="EMBL/GenBank/DDBJ databases">
        <title>Dyadobacter sp. nov 'subterranea' isolated from contaminted grondwater.</title>
        <authorList>
            <person name="Szabo I."/>
            <person name="Al-Omari J."/>
            <person name="Szerdahelyi S.G."/>
            <person name="Rado J."/>
        </authorList>
    </citation>
    <scope>NUCLEOTIDE SEQUENCE [LARGE SCALE GENOMIC DNA]</scope>
    <source>
        <strain evidence="3">UP-52</strain>
    </source>
</reference>
<dbReference type="EMBL" id="JACYGY010000001">
    <property type="protein sequence ID" value="MBE9462172.1"/>
    <property type="molecule type" value="Genomic_DNA"/>
</dbReference>
<gene>
    <name evidence="2" type="ORF">IEE83_09790</name>
</gene>
<dbReference type="Gene3D" id="3.10.450.50">
    <property type="match status" value="1"/>
</dbReference>
<dbReference type="InterPro" id="IPR032710">
    <property type="entry name" value="NTF2-like_dom_sf"/>
</dbReference>
<dbReference type="InterPro" id="IPR037401">
    <property type="entry name" value="SnoaL-like"/>
</dbReference>
<feature type="domain" description="SnoaL-like" evidence="1">
    <location>
        <begin position="10"/>
        <end position="133"/>
    </location>
</feature>
<proteinExistence type="predicted"/>